<accession>A0A660L5J6</accession>
<sequence>MLLDRDVEIAALDRGLESARAGHGAVVWIEGEAGAGKTRLLGALRDRAREQGAHVLSARGGPLEQGYAWGAVRQLLDPLLSTLDDAQRAELTTGAAGLSLAILDGAHATAPPATDQQLMHGLHWLVANLTDAAPVVLIVDDLQWADLVSLHWLSYLVRRAESLPLLVALSTRPEAHSDAAPVLDALADDPLTRHLRPRALSGAAITTLTAEALATQPEPAFATEVERVTAGNPFYVGALLREARDAGLKGRAQEAPRLLALGPDSIARSVLRRITAVGPDALTVARALAALEEPAAPEAVALVADLEPAETRTLAERLMDIGILDERLPLDFAHPIVRAAVADGVPLAERPALNARAAAAFAGQGAGAERIAARLVHVPARTPLPPPLDTACAHLGDAAAAALDRGAPSAALVYARRALEEDTSPARRVELDLLAARAEALEHAPGWEERWTGVVARMADPDLRARARLQVVGVLASIGEWERATALAREALEDLNDPALRTMLEAHALQTGLVHADYAPSVAAGVQTLIDQEATGAVLTLYERAIVAFALQLWGADAARAGDLAEALVADPALFASGDASAAHITMTTLMFTGRHHTVMAAFDALCGFAAQTGSRAMMLGGASGRAMGRMLVGDLLAADGDADAVLDLLDDAAQGSFDPFHLTSVGHVLIERGRAADALALIAERAAPEPWPAAYQFAFLHNVRAAARLAAGDAEGALAGALHAGAVAQALNCGPIPEWRLTAAHAQLRLGAKAEAEQLAADQLEAARRAGLPRATGAALATLGLARADLDLLEEAVAQLPHDELDLTRAELFLGGALRRAGKRSEALEVLHRAAERAQRRGMTLLAGALADELRVAGARPRRTLADGVEALTAAERRVIEVAIAGKTNREIAQTLFLTQKTVETHLSSAYRKLDISKRSQLADAMSAT</sequence>
<dbReference type="InterPro" id="IPR027417">
    <property type="entry name" value="P-loop_NTPase"/>
</dbReference>
<dbReference type="AlphaFoldDB" id="A0A660L5J6"/>
<evidence type="ECO:0000313" key="5">
    <source>
        <dbReference type="Proteomes" id="UP000278962"/>
    </source>
</evidence>
<dbReference type="PANTHER" id="PTHR16305">
    <property type="entry name" value="TESTICULAR SOLUBLE ADENYLYL CYCLASE"/>
    <property type="match status" value="1"/>
</dbReference>
<dbReference type="Proteomes" id="UP000278962">
    <property type="component" value="Unassembled WGS sequence"/>
</dbReference>
<comment type="caution">
    <text evidence="4">The sequence shown here is derived from an EMBL/GenBank/DDBJ whole genome shotgun (WGS) entry which is preliminary data.</text>
</comment>
<name>A0A660L5J6_9ACTN</name>
<dbReference type="OrthoDB" id="3178131at2"/>
<keyword evidence="5" id="KW-1185">Reference proteome</keyword>
<dbReference type="SMART" id="SM00421">
    <property type="entry name" value="HTH_LUXR"/>
    <property type="match status" value="1"/>
</dbReference>
<gene>
    <name evidence="4" type="ORF">C8N24_0057</name>
</gene>
<keyword evidence="2" id="KW-0067">ATP-binding</keyword>
<reference evidence="4 5" key="1">
    <citation type="submission" date="2018-10" db="EMBL/GenBank/DDBJ databases">
        <title>Genomic Encyclopedia of Archaeal and Bacterial Type Strains, Phase II (KMG-II): from individual species to whole genera.</title>
        <authorList>
            <person name="Goeker M."/>
        </authorList>
    </citation>
    <scope>NUCLEOTIDE SEQUENCE [LARGE SCALE GENOMIC DNA]</scope>
    <source>
        <strain evidence="4 5">DSM 14954</strain>
    </source>
</reference>
<dbReference type="PRINTS" id="PR00038">
    <property type="entry name" value="HTHLUXR"/>
</dbReference>
<evidence type="ECO:0000256" key="2">
    <source>
        <dbReference type="ARBA" id="ARBA00022840"/>
    </source>
</evidence>
<dbReference type="GO" id="GO:0004016">
    <property type="term" value="F:adenylate cyclase activity"/>
    <property type="evidence" value="ECO:0007669"/>
    <property type="project" value="TreeGrafter"/>
</dbReference>
<dbReference type="PROSITE" id="PS00622">
    <property type="entry name" value="HTH_LUXR_1"/>
    <property type="match status" value="1"/>
</dbReference>
<dbReference type="GO" id="GO:0005737">
    <property type="term" value="C:cytoplasm"/>
    <property type="evidence" value="ECO:0007669"/>
    <property type="project" value="TreeGrafter"/>
</dbReference>
<dbReference type="SUPFAM" id="SSF46894">
    <property type="entry name" value="C-terminal effector domain of the bipartite response regulators"/>
    <property type="match status" value="1"/>
</dbReference>
<dbReference type="GO" id="GO:0006355">
    <property type="term" value="P:regulation of DNA-templated transcription"/>
    <property type="evidence" value="ECO:0007669"/>
    <property type="project" value="InterPro"/>
</dbReference>
<organism evidence="4 5">
    <name type="scientific">Solirubrobacter pauli</name>
    <dbReference type="NCBI Taxonomy" id="166793"/>
    <lineage>
        <taxon>Bacteria</taxon>
        <taxon>Bacillati</taxon>
        <taxon>Actinomycetota</taxon>
        <taxon>Thermoleophilia</taxon>
        <taxon>Solirubrobacterales</taxon>
        <taxon>Solirubrobacteraceae</taxon>
        <taxon>Solirubrobacter</taxon>
    </lineage>
</organism>
<dbReference type="InterPro" id="IPR016032">
    <property type="entry name" value="Sig_transdc_resp-reg_C-effctor"/>
</dbReference>
<keyword evidence="1" id="KW-0547">Nucleotide-binding</keyword>
<dbReference type="GO" id="GO:0003677">
    <property type="term" value="F:DNA binding"/>
    <property type="evidence" value="ECO:0007669"/>
    <property type="project" value="InterPro"/>
</dbReference>
<dbReference type="Gene3D" id="1.10.10.10">
    <property type="entry name" value="Winged helix-like DNA-binding domain superfamily/Winged helix DNA-binding domain"/>
    <property type="match status" value="1"/>
</dbReference>
<protein>
    <submittedName>
        <fullName evidence="4">Regulatory LuxR family protein</fullName>
    </submittedName>
</protein>
<dbReference type="RefSeq" id="WP_121246666.1">
    <property type="nucleotide sequence ID" value="NZ_RBIL01000001.1"/>
</dbReference>
<dbReference type="PANTHER" id="PTHR16305:SF35">
    <property type="entry name" value="TRANSCRIPTIONAL ACTIVATOR DOMAIN"/>
    <property type="match status" value="1"/>
</dbReference>
<dbReference type="Pfam" id="PF00196">
    <property type="entry name" value="GerE"/>
    <property type="match status" value="1"/>
</dbReference>
<evidence type="ECO:0000256" key="1">
    <source>
        <dbReference type="ARBA" id="ARBA00022741"/>
    </source>
</evidence>
<dbReference type="Pfam" id="PF13191">
    <property type="entry name" value="AAA_16"/>
    <property type="match status" value="1"/>
</dbReference>
<feature type="domain" description="HTH luxR-type" evidence="3">
    <location>
        <begin position="866"/>
        <end position="930"/>
    </location>
</feature>
<dbReference type="InterPro" id="IPR000792">
    <property type="entry name" value="Tscrpt_reg_LuxR_C"/>
</dbReference>
<dbReference type="InterPro" id="IPR041664">
    <property type="entry name" value="AAA_16"/>
</dbReference>
<dbReference type="GO" id="GO:0005524">
    <property type="term" value="F:ATP binding"/>
    <property type="evidence" value="ECO:0007669"/>
    <property type="project" value="UniProtKB-KW"/>
</dbReference>
<dbReference type="PROSITE" id="PS50043">
    <property type="entry name" value="HTH_LUXR_2"/>
    <property type="match status" value="1"/>
</dbReference>
<dbReference type="EMBL" id="RBIL01000001">
    <property type="protein sequence ID" value="RKQ90257.1"/>
    <property type="molecule type" value="Genomic_DNA"/>
</dbReference>
<dbReference type="InterPro" id="IPR036388">
    <property type="entry name" value="WH-like_DNA-bd_sf"/>
</dbReference>
<evidence type="ECO:0000259" key="3">
    <source>
        <dbReference type="PROSITE" id="PS50043"/>
    </source>
</evidence>
<dbReference type="SUPFAM" id="SSF52540">
    <property type="entry name" value="P-loop containing nucleoside triphosphate hydrolases"/>
    <property type="match status" value="1"/>
</dbReference>
<evidence type="ECO:0000313" key="4">
    <source>
        <dbReference type="EMBL" id="RKQ90257.1"/>
    </source>
</evidence>
<dbReference type="CDD" id="cd06170">
    <property type="entry name" value="LuxR_C_like"/>
    <property type="match status" value="1"/>
</dbReference>
<proteinExistence type="predicted"/>